<keyword evidence="3 7" id="KW-0813">Transport</keyword>
<evidence type="ECO:0000256" key="1">
    <source>
        <dbReference type="ARBA" id="ARBA00004141"/>
    </source>
</evidence>
<evidence type="ECO:0000313" key="10">
    <source>
        <dbReference type="Proteomes" id="UP000600565"/>
    </source>
</evidence>
<evidence type="ECO:0000256" key="8">
    <source>
        <dbReference type="SAM" id="Phobius"/>
    </source>
</evidence>
<dbReference type="PROSITE" id="PS00221">
    <property type="entry name" value="MIP"/>
    <property type="match status" value="1"/>
</dbReference>
<keyword evidence="6 8" id="KW-0472">Membrane</keyword>
<feature type="transmembrane region" description="Helical" evidence="8">
    <location>
        <begin position="6"/>
        <end position="27"/>
    </location>
</feature>
<gene>
    <name evidence="9" type="ORF">H9632_10235</name>
</gene>
<keyword evidence="10" id="KW-1185">Reference proteome</keyword>
<feature type="transmembrane region" description="Helical" evidence="8">
    <location>
        <begin position="242"/>
        <end position="259"/>
    </location>
</feature>
<dbReference type="Pfam" id="PF00230">
    <property type="entry name" value="MIP"/>
    <property type="match status" value="1"/>
</dbReference>
<feature type="transmembrane region" description="Helical" evidence="8">
    <location>
        <begin position="134"/>
        <end position="157"/>
    </location>
</feature>
<evidence type="ECO:0000313" key="9">
    <source>
        <dbReference type="EMBL" id="MBD8033448.1"/>
    </source>
</evidence>
<dbReference type="SUPFAM" id="SSF81338">
    <property type="entry name" value="Aquaporin-like"/>
    <property type="match status" value="1"/>
</dbReference>
<sequence length="269" mass="28346">MSTFLAELVGTMILIVLGGGVVAGSLLKFSKAENGGWVLITIAWGFAVAIAAYTVGGISGAHINPALTIAFATIGDLPWVEVPMYILAQLIGAIIGAVIVYLAYLPHWSKTDDADAKLSVFATMPAIRHPLSNLVTEMIGTFVLLLGILALGGNSLADGINPLLVGIIVMAIGMSLGGPTGYAINPARDLGPRIAHFLLPIPNKRDSDWSYAFVPIFGPIIGGVTGALFYKQFFLNEGTMTFWLFAALFIVICIAAIITQPKSATKEIT</sequence>
<feature type="transmembrane region" description="Helical" evidence="8">
    <location>
        <begin position="83"/>
        <end position="104"/>
    </location>
</feature>
<dbReference type="InterPro" id="IPR000425">
    <property type="entry name" value="MIP"/>
</dbReference>
<dbReference type="RefSeq" id="WP_191703999.1">
    <property type="nucleotide sequence ID" value="NZ_JACSPW010000008.1"/>
</dbReference>
<dbReference type="PANTHER" id="PTHR43829:SF9">
    <property type="entry name" value="AQUAPORIN-9"/>
    <property type="match status" value="1"/>
</dbReference>
<dbReference type="PRINTS" id="PR00783">
    <property type="entry name" value="MINTRINSICP"/>
</dbReference>
<reference evidence="9 10" key="1">
    <citation type="submission" date="2020-08" db="EMBL/GenBank/DDBJ databases">
        <title>A Genomic Blueprint of the Chicken Gut Microbiome.</title>
        <authorList>
            <person name="Gilroy R."/>
            <person name="Ravi A."/>
            <person name="Getino M."/>
            <person name="Pursley I."/>
            <person name="Horton D.L."/>
            <person name="Alikhan N.-F."/>
            <person name="Baker D."/>
            <person name="Gharbi K."/>
            <person name="Hall N."/>
            <person name="Watson M."/>
            <person name="Adriaenssens E.M."/>
            <person name="Foster-Nyarko E."/>
            <person name="Jarju S."/>
            <person name="Secka A."/>
            <person name="Antonio M."/>
            <person name="Oren A."/>
            <person name="Chaudhuri R."/>
            <person name="La Ragione R.M."/>
            <person name="Hildebrand F."/>
            <person name="Pallen M.J."/>
        </authorList>
    </citation>
    <scope>NUCLEOTIDE SEQUENCE [LARGE SCALE GENOMIC DNA]</scope>
    <source>
        <strain evidence="9 10">Sa1YVA6</strain>
    </source>
</reference>
<dbReference type="InterPro" id="IPR050363">
    <property type="entry name" value="MIP/Aquaporin"/>
</dbReference>
<comment type="caution">
    <text evidence="9">The sequence shown here is derived from an EMBL/GenBank/DDBJ whole genome shotgun (WGS) entry which is preliminary data.</text>
</comment>
<protein>
    <submittedName>
        <fullName evidence="9">Aquaporin family protein</fullName>
    </submittedName>
</protein>
<feature type="transmembrane region" description="Helical" evidence="8">
    <location>
        <begin position="209"/>
        <end position="230"/>
    </location>
</feature>
<feature type="transmembrane region" description="Helical" evidence="8">
    <location>
        <begin position="163"/>
        <end position="184"/>
    </location>
</feature>
<dbReference type="InterPro" id="IPR022357">
    <property type="entry name" value="MIP_CS"/>
</dbReference>
<dbReference type="Gene3D" id="1.20.1080.10">
    <property type="entry name" value="Glycerol uptake facilitator protein"/>
    <property type="match status" value="1"/>
</dbReference>
<comment type="subcellular location">
    <subcellularLocation>
        <location evidence="1">Membrane</location>
        <topology evidence="1">Multi-pass membrane protein</topology>
    </subcellularLocation>
</comment>
<evidence type="ECO:0000256" key="5">
    <source>
        <dbReference type="ARBA" id="ARBA00022989"/>
    </source>
</evidence>
<evidence type="ECO:0000256" key="2">
    <source>
        <dbReference type="ARBA" id="ARBA00006175"/>
    </source>
</evidence>
<proteinExistence type="inferred from homology"/>
<evidence type="ECO:0000256" key="3">
    <source>
        <dbReference type="ARBA" id="ARBA00022448"/>
    </source>
</evidence>
<accession>A0ABR8XND6</accession>
<dbReference type="Proteomes" id="UP000600565">
    <property type="component" value="Unassembled WGS sequence"/>
</dbReference>
<organism evidence="9 10">
    <name type="scientific">Solibacillus merdavium</name>
    <dbReference type="NCBI Taxonomy" id="2762218"/>
    <lineage>
        <taxon>Bacteria</taxon>
        <taxon>Bacillati</taxon>
        <taxon>Bacillota</taxon>
        <taxon>Bacilli</taxon>
        <taxon>Bacillales</taxon>
        <taxon>Caryophanaceae</taxon>
        <taxon>Solibacillus</taxon>
    </lineage>
</organism>
<evidence type="ECO:0000256" key="4">
    <source>
        <dbReference type="ARBA" id="ARBA00022692"/>
    </source>
</evidence>
<evidence type="ECO:0000256" key="6">
    <source>
        <dbReference type="ARBA" id="ARBA00023136"/>
    </source>
</evidence>
<dbReference type="InterPro" id="IPR023271">
    <property type="entry name" value="Aquaporin-like"/>
</dbReference>
<evidence type="ECO:0000256" key="7">
    <source>
        <dbReference type="RuleBase" id="RU000477"/>
    </source>
</evidence>
<dbReference type="EMBL" id="JACSPW010000008">
    <property type="protein sequence ID" value="MBD8033448.1"/>
    <property type="molecule type" value="Genomic_DNA"/>
</dbReference>
<feature type="transmembrane region" description="Helical" evidence="8">
    <location>
        <begin position="39"/>
        <end position="63"/>
    </location>
</feature>
<dbReference type="NCBIfam" id="TIGR00861">
    <property type="entry name" value="MIP"/>
    <property type="match status" value="1"/>
</dbReference>
<name>A0ABR8XND6_9BACL</name>
<keyword evidence="5 8" id="KW-1133">Transmembrane helix</keyword>
<keyword evidence="4 7" id="KW-0812">Transmembrane</keyword>
<dbReference type="PANTHER" id="PTHR43829">
    <property type="entry name" value="AQUAPORIN OR AQUAGLYCEROPORIN RELATED"/>
    <property type="match status" value="1"/>
</dbReference>
<comment type="similarity">
    <text evidence="2 7">Belongs to the MIP/aquaporin (TC 1.A.8) family.</text>
</comment>